<sequence>MHWVLQENMFGELAYAEFCRTLGRLGLPYSVHRVVPFIGTFLDEPQIETNNAICMGSYSMRYKAAEMGWNPGVFDLEPFDFPVQHAHWGANMLNAASRVLPLREVDLGEARAFIRPSRDTKAFPAKVYDPFEFRDWQTRVEKLGDMPQELLDRHTLVQVSPVREIYEEYRFWVIRGEIVCASLYKRGDRALHDADVPLAYHEYVRAMIDIWQPHEAFVIDVANVPDDGDGWRGIKIIEINSINSAGFYAANLPKLAMAFEDAFNEA</sequence>
<dbReference type="InterPro" id="IPR025643">
    <property type="entry name" value="R2K_3"/>
</dbReference>
<reference evidence="2" key="1">
    <citation type="submission" date="2022-05" db="EMBL/GenBank/DDBJ databases">
        <authorList>
            <person name="Friedrich I."/>
            <person name="Poehlein A."/>
            <person name="Schneider D."/>
            <person name="Hertel R."/>
            <person name="Daniel R."/>
        </authorList>
    </citation>
    <scope>NUCLEOTIDE SEQUENCE</scope>
</reference>
<gene>
    <name evidence="2" type="ORF">KABACHOK_00210</name>
</gene>
<evidence type="ECO:0000313" key="2">
    <source>
        <dbReference type="EMBL" id="USN13858.1"/>
    </source>
</evidence>
<evidence type="ECO:0000313" key="3">
    <source>
        <dbReference type="Proteomes" id="UP001056685"/>
    </source>
</evidence>
<accession>A0A9E7MPG6</accession>
<dbReference type="Proteomes" id="UP001056685">
    <property type="component" value="Segment"/>
</dbReference>
<dbReference type="Pfam" id="PF14243">
    <property type="entry name" value="R2K_3"/>
    <property type="match status" value="1"/>
</dbReference>
<name>A0A9E7MPG6_9CAUD</name>
<dbReference type="EMBL" id="ON529852">
    <property type="protein sequence ID" value="USN13858.1"/>
    <property type="molecule type" value="Genomic_DNA"/>
</dbReference>
<feature type="domain" description="ATP-grasp" evidence="1">
    <location>
        <begin position="66"/>
        <end position="252"/>
    </location>
</feature>
<organism evidence="2 3">
    <name type="scientific">Brevundimonas phage vB_BpoS-Kabachok</name>
    <dbReference type="NCBI Taxonomy" id="2948600"/>
    <lineage>
        <taxon>Viruses</taxon>
        <taxon>Duplodnaviria</taxon>
        <taxon>Heunggongvirae</taxon>
        <taxon>Uroviricota</taxon>
        <taxon>Caudoviricetes</taxon>
        <taxon>Jeanschmidtviridae</taxon>
        <taxon>Marchewkavirus</taxon>
        <taxon>Marchewkavirus kabachok</taxon>
    </lineage>
</organism>
<protein>
    <recommendedName>
        <fullName evidence="1">ATP-grasp domain-containing protein</fullName>
    </recommendedName>
</protein>
<evidence type="ECO:0000259" key="1">
    <source>
        <dbReference type="Pfam" id="PF14243"/>
    </source>
</evidence>
<proteinExistence type="predicted"/>
<keyword evidence="3" id="KW-1185">Reference proteome</keyword>